<accession>A0A1G2HKX7</accession>
<dbReference type="InterPro" id="IPR043128">
    <property type="entry name" value="Rev_trsase/Diguanyl_cyclase"/>
</dbReference>
<dbReference type="AlphaFoldDB" id="A0A1G2HKX7"/>
<feature type="domain" description="Reverse transcriptase" evidence="1">
    <location>
        <begin position="1"/>
        <end position="285"/>
    </location>
</feature>
<reference evidence="2 3" key="1">
    <citation type="journal article" date="2016" name="Nat. Commun.">
        <title>Thousands of microbial genomes shed light on interconnected biogeochemical processes in an aquifer system.</title>
        <authorList>
            <person name="Anantharaman K."/>
            <person name="Brown C.T."/>
            <person name="Hug L.A."/>
            <person name="Sharon I."/>
            <person name="Castelle C.J."/>
            <person name="Probst A.J."/>
            <person name="Thomas B.C."/>
            <person name="Singh A."/>
            <person name="Wilkins M.J."/>
            <person name="Karaoz U."/>
            <person name="Brodie E.L."/>
            <person name="Williams K.H."/>
            <person name="Hubbard S.S."/>
            <person name="Banfield J.F."/>
        </authorList>
    </citation>
    <scope>NUCLEOTIDE SEQUENCE [LARGE SCALE GENOMIC DNA]</scope>
</reference>
<dbReference type="PANTHER" id="PTHR34047:SF8">
    <property type="entry name" value="PROTEIN YKFC"/>
    <property type="match status" value="1"/>
</dbReference>
<dbReference type="SUPFAM" id="SSF56672">
    <property type="entry name" value="DNA/RNA polymerases"/>
    <property type="match status" value="1"/>
</dbReference>
<comment type="caution">
    <text evidence="2">The sequence shown here is derived from an EMBL/GenBank/DDBJ whole genome shotgun (WGS) entry which is preliminary data.</text>
</comment>
<dbReference type="Gene3D" id="3.30.70.270">
    <property type="match status" value="1"/>
</dbReference>
<organism evidence="2 3">
    <name type="scientific">Candidatus Staskawiczbacteria bacterium RIFCSPHIGHO2_01_FULL_34_27</name>
    <dbReference type="NCBI Taxonomy" id="1802199"/>
    <lineage>
        <taxon>Bacteria</taxon>
        <taxon>Candidatus Staskawicziibacteriota</taxon>
    </lineage>
</organism>
<proteinExistence type="predicted"/>
<evidence type="ECO:0000259" key="1">
    <source>
        <dbReference type="PROSITE" id="PS50878"/>
    </source>
</evidence>
<dbReference type="PROSITE" id="PS50878">
    <property type="entry name" value="RT_POL"/>
    <property type="match status" value="1"/>
</dbReference>
<dbReference type="PANTHER" id="PTHR34047">
    <property type="entry name" value="NUCLEAR INTRON MATURASE 1, MITOCHONDRIAL-RELATED"/>
    <property type="match status" value="1"/>
</dbReference>
<dbReference type="InterPro" id="IPR051083">
    <property type="entry name" value="GrpII_Intron_Splice-Mob/Def"/>
</dbReference>
<evidence type="ECO:0000313" key="2">
    <source>
        <dbReference type="EMBL" id="OGZ63174.1"/>
    </source>
</evidence>
<dbReference type="Proteomes" id="UP000178991">
    <property type="component" value="Unassembled WGS sequence"/>
</dbReference>
<name>A0A1G2HKX7_9BACT</name>
<dbReference type="InterPro" id="IPR043502">
    <property type="entry name" value="DNA/RNA_pol_sf"/>
</dbReference>
<dbReference type="InterPro" id="IPR000477">
    <property type="entry name" value="RT_dom"/>
</dbReference>
<gene>
    <name evidence="2" type="ORF">A2639_03190</name>
</gene>
<protein>
    <recommendedName>
        <fullName evidence="1">Reverse transcriptase domain-containing protein</fullName>
    </recommendedName>
</protein>
<dbReference type="CDD" id="cd01651">
    <property type="entry name" value="RT_G2_intron"/>
    <property type="match status" value="1"/>
</dbReference>
<dbReference type="Pfam" id="PF00078">
    <property type="entry name" value="RVT_1"/>
    <property type="match status" value="1"/>
</dbReference>
<dbReference type="EMBL" id="MHOL01000005">
    <property type="protein sequence ID" value="OGZ63174.1"/>
    <property type="molecule type" value="Genomic_DNA"/>
</dbReference>
<sequence>MNYKNIKITERVKSAKLFEEIISLKNLCLAWNEFKKGKTKKFDVRQFQLGLKNNLLDLNAELKEKTYRHSNYASFYIQDPKLRHIHKACVKDRVLHHAIFRILYTIFDPTFIYDSYSCRLKKGTHRAVNRFRDFARKVSGNNSRTCWVLKCDIKNFFDSIDHIVLIELIKKKVNDESTLWLLQRIIESFSVVDHRGIPMGNITSQLFANIYMNQFDQFIKHQLKVRYYIRYCDDFLILSPDKEYLRKLVLHMNHFLENTLKLRIHPNKIFIKTFVSGIDFLGWVNFYHHRVLRNTTKKRMFKKFFANPRPENFNSYLGLISHGNSYKIKEILIKNYYEIK</sequence>
<evidence type="ECO:0000313" key="3">
    <source>
        <dbReference type="Proteomes" id="UP000178991"/>
    </source>
</evidence>